<dbReference type="InterPro" id="IPR023696">
    <property type="entry name" value="Ureohydrolase_dom_sf"/>
</dbReference>
<keyword evidence="1 5" id="KW-0479">Metal-binding</keyword>
<evidence type="ECO:0000256" key="1">
    <source>
        <dbReference type="ARBA" id="ARBA00022723"/>
    </source>
</evidence>
<dbReference type="SUPFAM" id="SSF52768">
    <property type="entry name" value="Arginase/deacetylase"/>
    <property type="match status" value="1"/>
</dbReference>
<keyword evidence="4 5" id="KW-0464">Manganese</keyword>
<proteinExistence type="inferred from homology"/>
<dbReference type="CDD" id="cd09988">
    <property type="entry name" value="Formimidoylglutamase"/>
    <property type="match status" value="1"/>
</dbReference>
<evidence type="ECO:0000256" key="3">
    <source>
        <dbReference type="ARBA" id="ARBA00022808"/>
    </source>
</evidence>
<keyword evidence="2" id="KW-0378">Hydrolase</keyword>
<feature type="binding site" evidence="5">
    <location>
        <position position="156"/>
    </location>
    <ligand>
        <name>Mn(2+)</name>
        <dbReference type="ChEBI" id="CHEBI:29035"/>
        <label>1</label>
    </ligand>
</feature>
<keyword evidence="3" id="KW-0369">Histidine metabolism</keyword>
<dbReference type="GO" id="GO:0008783">
    <property type="term" value="F:agmatinase activity"/>
    <property type="evidence" value="ECO:0007669"/>
    <property type="project" value="TreeGrafter"/>
</dbReference>
<gene>
    <name evidence="7" type="ORF">SAMN02927921_00829</name>
</gene>
<dbReference type="Pfam" id="PF00491">
    <property type="entry name" value="Arginase"/>
    <property type="match status" value="1"/>
</dbReference>
<feature type="binding site" evidence="5">
    <location>
        <position position="273"/>
    </location>
    <ligand>
        <name>Mn(2+)</name>
        <dbReference type="ChEBI" id="CHEBI:29035"/>
        <label>1</label>
    </ligand>
</feature>
<dbReference type="GO" id="GO:0046872">
    <property type="term" value="F:metal ion binding"/>
    <property type="evidence" value="ECO:0007669"/>
    <property type="project" value="UniProtKB-KW"/>
</dbReference>
<dbReference type="PANTHER" id="PTHR11358">
    <property type="entry name" value="ARGINASE/AGMATINASE"/>
    <property type="match status" value="1"/>
</dbReference>
<reference evidence="7 8" key="1">
    <citation type="submission" date="2016-11" db="EMBL/GenBank/DDBJ databases">
        <authorList>
            <person name="Jaros S."/>
            <person name="Januszkiewicz K."/>
            <person name="Wedrychowicz H."/>
        </authorList>
    </citation>
    <scope>NUCLEOTIDE SEQUENCE [LARGE SCALE GENOMIC DNA]</scope>
    <source>
        <strain evidence="7 8">CGMCC 1.12145</strain>
    </source>
</reference>
<dbReference type="STRING" id="1150368.SAMN02927921_00829"/>
<dbReference type="PROSITE" id="PS51409">
    <property type="entry name" value="ARGINASE_2"/>
    <property type="match status" value="1"/>
</dbReference>
<protein>
    <submittedName>
        <fullName evidence="7">Formiminoglutamase</fullName>
    </submittedName>
</protein>
<organism evidence="7 8">
    <name type="scientific">Sinomicrobium oceani</name>
    <dbReference type="NCBI Taxonomy" id="1150368"/>
    <lineage>
        <taxon>Bacteria</taxon>
        <taxon>Pseudomonadati</taxon>
        <taxon>Bacteroidota</taxon>
        <taxon>Flavobacteriia</taxon>
        <taxon>Flavobacteriales</taxon>
        <taxon>Flavobacteriaceae</taxon>
        <taxon>Sinomicrobium</taxon>
    </lineage>
</organism>
<feature type="binding site" evidence="5">
    <location>
        <position position="180"/>
    </location>
    <ligand>
        <name>Mn(2+)</name>
        <dbReference type="ChEBI" id="CHEBI:29035"/>
        <label>1</label>
    </ligand>
</feature>
<evidence type="ECO:0000313" key="7">
    <source>
        <dbReference type="EMBL" id="SFW26522.1"/>
    </source>
</evidence>
<evidence type="ECO:0000256" key="5">
    <source>
        <dbReference type="PIRSR" id="PIRSR036979-1"/>
    </source>
</evidence>
<dbReference type="InterPro" id="IPR006035">
    <property type="entry name" value="Ureohydrolase"/>
</dbReference>
<dbReference type="Gene3D" id="3.40.800.10">
    <property type="entry name" value="Ureohydrolase domain"/>
    <property type="match status" value="1"/>
</dbReference>
<dbReference type="AlphaFoldDB" id="A0A1K1MTJ9"/>
<feature type="binding site" evidence="5">
    <location>
        <position position="184"/>
    </location>
    <ligand>
        <name>Mn(2+)</name>
        <dbReference type="ChEBI" id="CHEBI:29035"/>
        <label>1</label>
    </ligand>
</feature>
<dbReference type="GO" id="GO:0033389">
    <property type="term" value="P:putrescine biosynthetic process from arginine, via agmatine"/>
    <property type="evidence" value="ECO:0007669"/>
    <property type="project" value="TreeGrafter"/>
</dbReference>
<evidence type="ECO:0000256" key="6">
    <source>
        <dbReference type="PROSITE-ProRule" id="PRU00742"/>
    </source>
</evidence>
<dbReference type="GO" id="GO:0006547">
    <property type="term" value="P:L-histidine metabolic process"/>
    <property type="evidence" value="ECO:0007669"/>
    <property type="project" value="UniProtKB-KW"/>
</dbReference>
<evidence type="ECO:0000256" key="2">
    <source>
        <dbReference type="ARBA" id="ARBA00022801"/>
    </source>
</evidence>
<dbReference type="PANTHER" id="PTHR11358:SF35">
    <property type="entry name" value="FORMIMIDOYLGLUTAMASE"/>
    <property type="match status" value="1"/>
</dbReference>
<comment type="similarity">
    <text evidence="6">Belongs to the arginase family.</text>
</comment>
<evidence type="ECO:0000313" key="8">
    <source>
        <dbReference type="Proteomes" id="UP000182248"/>
    </source>
</evidence>
<dbReference type="OrthoDB" id="9788689at2"/>
<dbReference type="PIRSF" id="PIRSF036979">
    <property type="entry name" value="Arginase"/>
    <property type="match status" value="1"/>
</dbReference>
<dbReference type="EMBL" id="FPJE01000003">
    <property type="protein sequence ID" value="SFW26522.1"/>
    <property type="molecule type" value="Genomic_DNA"/>
</dbReference>
<name>A0A1K1MTJ9_9FLAO</name>
<feature type="binding site" evidence="5">
    <location>
        <position position="271"/>
    </location>
    <ligand>
        <name>Mn(2+)</name>
        <dbReference type="ChEBI" id="CHEBI:29035"/>
        <label>1</label>
    </ligand>
</feature>
<sequence length="341" mass="38686">MRNHLSLYALRDLEKIISRRKGETRFGEKIRLLNEGQELEEQLQASKAKYVLFGIPEDIGIVANHGRKGARHAWHTALQQLLNTQHHPNNKGKKILLLGHLDFSKEMEELDALISSGDVYIEKARQLTARIDAEVTDLVRKIVAAGKKPIVIGGGHNNGYGIIKGCALALGKPVNSINIDAHTDFRATEGRHSGNGFSYAFREGLLDRYYVFGLHENYTSKSIFKKLEEYNDRIRFSTLDELLLSADTTLDYHTEQALQFVKRSPYGIEVDCDAIANVPSSAMTPTGFSPEQVRRLINYWKNNKNVQYLHICEAAPDPENDRELRMTGKLLSYFITDFIRK</sequence>
<dbReference type="RefSeq" id="WP_072316093.1">
    <property type="nucleotide sequence ID" value="NZ_FPJE01000003.1"/>
</dbReference>
<dbReference type="Proteomes" id="UP000182248">
    <property type="component" value="Unassembled WGS sequence"/>
</dbReference>
<accession>A0A1K1MTJ9</accession>
<evidence type="ECO:0000256" key="4">
    <source>
        <dbReference type="ARBA" id="ARBA00023211"/>
    </source>
</evidence>
<keyword evidence="8" id="KW-1185">Reference proteome</keyword>
<comment type="cofactor">
    <cofactor evidence="5">
        <name>Mn(2+)</name>
        <dbReference type="ChEBI" id="CHEBI:29035"/>
    </cofactor>
    <text evidence="5">Binds 2 manganese ions per subunit.</text>
</comment>
<feature type="binding site" evidence="5">
    <location>
        <position position="182"/>
    </location>
    <ligand>
        <name>Mn(2+)</name>
        <dbReference type="ChEBI" id="CHEBI:29035"/>
        <label>1</label>
    </ligand>
</feature>